<evidence type="ECO:0008006" key="5">
    <source>
        <dbReference type="Google" id="ProtNLM"/>
    </source>
</evidence>
<dbReference type="Gene3D" id="2.80.10.50">
    <property type="match status" value="1"/>
</dbReference>
<evidence type="ECO:0000256" key="1">
    <source>
        <dbReference type="SAM" id="MobiDB-lite"/>
    </source>
</evidence>
<organism evidence="3 4">
    <name type="scientific">Seminavis robusta</name>
    <dbReference type="NCBI Taxonomy" id="568900"/>
    <lineage>
        <taxon>Eukaryota</taxon>
        <taxon>Sar</taxon>
        <taxon>Stramenopiles</taxon>
        <taxon>Ochrophyta</taxon>
        <taxon>Bacillariophyta</taxon>
        <taxon>Bacillariophyceae</taxon>
        <taxon>Bacillariophycidae</taxon>
        <taxon>Naviculales</taxon>
        <taxon>Naviculaceae</taxon>
        <taxon>Seminavis</taxon>
    </lineage>
</organism>
<comment type="caution">
    <text evidence="3">The sequence shown here is derived from an EMBL/GenBank/DDBJ whole genome shotgun (WGS) entry which is preliminary data.</text>
</comment>
<evidence type="ECO:0000313" key="4">
    <source>
        <dbReference type="Proteomes" id="UP001153069"/>
    </source>
</evidence>
<gene>
    <name evidence="3" type="ORF">SEMRO_1251_G256180.1</name>
</gene>
<feature type="compositionally biased region" description="Polar residues" evidence="1">
    <location>
        <begin position="207"/>
        <end position="222"/>
    </location>
</feature>
<proteinExistence type="predicted"/>
<evidence type="ECO:0000256" key="2">
    <source>
        <dbReference type="SAM" id="SignalP"/>
    </source>
</evidence>
<accession>A0A9N8HT91</accession>
<feature type="chain" id="PRO_5040274942" description="Ricin B lectin domain-containing protein" evidence="2">
    <location>
        <begin position="24"/>
        <end position="290"/>
    </location>
</feature>
<feature type="region of interest" description="Disordered" evidence="1">
    <location>
        <begin position="190"/>
        <end position="269"/>
    </location>
</feature>
<keyword evidence="4" id="KW-1185">Reference proteome</keyword>
<sequence length="290" mass="30700">MKLSATTLIFSISLTSLATKGHAINAWDWAPSVAFLSNLDEANGWGFCPDITGFEDSFGCDLLQVHPCKEVGTDTQWEYDPTTKTLSPYNYKTGWCSDDATRACLAAASLTESSTVVLSACDQSDEQTFTLTADDYLQVGGGSNLCLGAGDDQRSSGGLYVRDFILRDCSTTDPIYLQYEIKDADGNLLTGVDTSTFSPPPTPTPDENASNMETPPNEQNNGDRPPPPDGENGSPPPPPGDGESPPQNGDGDVTPHAGNETNVLESASSSTNIYLSSAVAVLGMVFSFLS</sequence>
<feature type="compositionally biased region" description="Pro residues" evidence="1">
    <location>
        <begin position="224"/>
        <end position="240"/>
    </location>
</feature>
<dbReference type="SUPFAM" id="SSF50370">
    <property type="entry name" value="Ricin B-like lectins"/>
    <property type="match status" value="1"/>
</dbReference>
<dbReference type="EMBL" id="CAICTM010001249">
    <property type="protein sequence ID" value="CAB9521938.1"/>
    <property type="molecule type" value="Genomic_DNA"/>
</dbReference>
<keyword evidence="2" id="KW-0732">Signal</keyword>
<reference evidence="3" key="1">
    <citation type="submission" date="2020-06" db="EMBL/GenBank/DDBJ databases">
        <authorList>
            <consortium name="Plant Systems Biology data submission"/>
        </authorList>
    </citation>
    <scope>NUCLEOTIDE SEQUENCE</scope>
    <source>
        <strain evidence="3">D6</strain>
    </source>
</reference>
<feature type="compositionally biased region" description="Polar residues" evidence="1">
    <location>
        <begin position="259"/>
        <end position="269"/>
    </location>
</feature>
<protein>
    <recommendedName>
        <fullName evidence="5">Ricin B lectin domain-containing protein</fullName>
    </recommendedName>
</protein>
<feature type="signal peptide" evidence="2">
    <location>
        <begin position="1"/>
        <end position="23"/>
    </location>
</feature>
<dbReference type="Proteomes" id="UP001153069">
    <property type="component" value="Unassembled WGS sequence"/>
</dbReference>
<dbReference type="AlphaFoldDB" id="A0A9N8HT91"/>
<dbReference type="PROSITE" id="PS50231">
    <property type="entry name" value="RICIN_B_LECTIN"/>
    <property type="match status" value="1"/>
</dbReference>
<name>A0A9N8HT91_9STRA</name>
<evidence type="ECO:0000313" key="3">
    <source>
        <dbReference type="EMBL" id="CAB9521938.1"/>
    </source>
</evidence>
<dbReference type="InterPro" id="IPR035992">
    <property type="entry name" value="Ricin_B-like_lectins"/>
</dbReference>